<evidence type="ECO:0000313" key="1">
    <source>
        <dbReference type="EMBL" id="RAR73876.1"/>
    </source>
</evidence>
<proteinExistence type="predicted"/>
<dbReference type="EMBL" id="QLSZ01000003">
    <property type="protein sequence ID" value="RAR73876.1"/>
    <property type="molecule type" value="Genomic_DNA"/>
</dbReference>
<keyword evidence="2" id="KW-1185">Reference proteome</keyword>
<sequence length="597" mass="70333">MEVINNSENAEYEIKIFQIDKSFYEFKKHNLKNNEQIINYIVNEHRIKVKDIENYNKKIVPVLIDEVDYFTYVYNEEEKDAFWKKFIPESLSNNLVFKVQQLSFAMFASIEDNIYAIVGGGGSRVIIRFQNHRFGLDFFEFITDLNEDVISIETRGISGKLTKRKDIFKDGLKLVDILNFTNIPSKINIVLKQEIKDSVFDFIEFENRITTIEIGSYFNIKHRIPFKSLHLLFKKINEISKSETKKSLTSFVEVKDKGVISSIYREELLLQLYENMMDLYSPARGQAPKKLDIEFVHPSKIQEFYEAEFYIFKFKGTRKGHHFQNRKSLYYDGLKLVYESLENLNLIEFKKVISGLHLYGMRKKDDITHAMFLDHIVCEINVENRPIFQIDAKWFKVENNFTNTINEICSRMIDNNYLNSGIITEKWDDTEDEDAYNRKYHLQNNYWVLDKAIGQNIELCDIMYEDENTIYFIHVKNGFDAKIRDLSNQIQISASRFMNERNSGSEDFIVSIIDAYNSKDVNLDKLIDKDSFKAKFKTGGKNIQFVMAFKSELKKVPQIKNNVNKVQSNIAKYSLIQCVREMNMLTFPIKIVEIEKL</sequence>
<name>A0A328YUZ9_9FLAO</name>
<accession>A0A328YUZ9</accession>
<dbReference type="AlphaFoldDB" id="A0A328YUZ9"/>
<evidence type="ECO:0000313" key="2">
    <source>
        <dbReference type="Proteomes" id="UP000248840"/>
    </source>
</evidence>
<comment type="caution">
    <text evidence="1">The sequence shown here is derived from an EMBL/GenBank/DDBJ whole genome shotgun (WGS) entry which is preliminary data.</text>
</comment>
<organism evidence="1 2">
    <name type="scientific">Flavobacterium aciduliphilum</name>
    <dbReference type="NCBI Taxonomy" id="1101402"/>
    <lineage>
        <taxon>Bacteria</taxon>
        <taxon>Pseudomonadati</taxon>
        <taxon>Bacteroidota</taxon>
        <taxon>Flavobacteriia</taxon>
        <taxon>Flavobacteriales</taxon>
        <taxon>Flavobacteriaceae</taxon>
        <taxon>Flavobacterium</taxon>
    </lineage>
</organism>
<gene>
    <name evidence="1" type="ORF">CLV55_103195</name>
</gene>
<dbReference type="Proteomes" id="UP000248840">
    <property type="component" value="Unassembled WGS sequence"/>
</dbReference>
<protein>
    <submittedName>
        <fullName evidence="1">Uncharacterized protein</fullName>
    </submittedName>
</protein>
<reference evidence="1 2" key="1">
    <citation type="submission" date="2018-06" db="EMBL/GenBank/DDBJ databases">
        <title>Genomic Encyclopedia of Archaeal and Bacterial Type Strains, Phase II (KMG-II): from individual species to whole genera.</title>
        <authorList>
            <person name="Goeker M."/>
        </authorList>
    </citation>
    <scope>NUCLEOTIDE SEQUENCE [LARGE SCALE GENOMIC DNA]</scope>
    <source>
        <strain evidence="1 2">DSM 25663</strain>
    </source>
</reference>
<dbReference type="RefSeq" id="WP_112112674.1">
    <property type="nucleotide sequence ID" value="NZ_QLSZ01000003.1"/>
</dbReference>
<dbReference type="Pfam" id="PF19614">
    <property type="entry name" value="DUF6119"/>
    <property type="match status" value="1"/>
</dbReference>
<dbReference type="OrthoDB" id="740138at2"/>
<dbReference type="InterPro" id="IPR026487">
    <property type="entry name" value="CHP04141"/>
</dbReference>